<geneLocation type="plasmid" evidence="1">
    <name>pDson02</name>
</geneLocation>
<gene>
    <name evidence="1" type="ORF">ABOD76_20540</name>
</gene>
<sequence>MQHRFGFPRLEPSSQVTVTSVFVGDRKAPFKWIEVDPDIVNAEYIAGISFDYHRFKHRSFVTQLDSKNGHHALSAMRQNHLELCEYLCALLCAFIQAPNAVGFWLTRYRNNHLDALAEDLYNATTNPKVDLSAGVFKDLLALAQAIYKDPSEQQGFLDLAHHILENYLGDGQRAEYGALKHSDRTYSGAFEVQSLNATVKARNAIHYIASVDKESPTERLAVIEYNSRPIALKPYLTEIETTFTWGVELLGFIKAYAAGHAYVPGNRFKPEQVSKVVTWGGKNMGVIINTPLFEIGGQALTDVRDIKSADGRLDADID</sequence>
<dbReference type="EMBL" id="CP158300">
    <property type="protein sequence ID" value="XBV87439.1"/>
    <property type="molecule type" value="Genomic_DNA"/>
</dbReference>
<organism evidence="1">
    <name type="scientific">Deinococcus sonorensis KR-87</name>
    <dbReference type="NCBI Taxonomy" id="694439"/>
    <lineage>
        <taxon>Bacteria</taxon>
        <taxon>Thermotogati</taxon>
        <taxon>Deinococcota</taxon>
        <taxon>Deinococci</taxon>
        <taxon>Deinococcales</taxon>
        <taxon>Deinococcaceae</taxon>
        <taxon>Deinococcus</taxon>
    </lineage>
</organism>
<protein>
    <recommendedName>
        <fullName evidence="2">DUF4238 domain-containing protein</fullName>
    </recommendedName>
</protein>
<dbReference type="KEGG" id="dsc:ABOD76_20540"/>
<reference evidence="1" key="1">
    <citation type="submission" date="2024-06" db="EMBL/GenBank/DDBJ databases">
        <title>Draft Genome Sequence of Deinococcus sonorensis Type Strain KR-87, a Biofilm Producing Representative of the Genus Deinococcus.</title>
        <authorList>
            <person name="Boren L.S."/>
            <person name="Grosso R.A."/>
            <person name="Hugenberg-Cox A.N."/>
            <person name="Hill J.T.E."/>
            <person name="Albert C.M."/>
            <person name="Tuohy J.M."/>
        </authorList>
    </citation>
    <scope>NUCLEOTIDE SEQUENCE</scope>
    <source>
        <strain evidence="1">KR-87</strain>
        <plasmid evidence="1">pDson02</plasmid>
    </source>
</reference>
<dbReference type="RefSeq" id="WP_350245587.1">
    <property type="nucleotide sequence ID" value="NZ_CP158300.1"/>
</dbReference>
<name>A0AAU7UGM0_9DEIO</name>
<evidence type="ECO:0008006" key="2">
    <source>
        <dbReference type="Google" id="ProtNLM"/>
    </source>
</evidence>
<keyword evidence="1" id="KW-0614">Plasmid</keyword>
<proteinExistence type="predicted"/>
<evidence type="ECO:0000313" key="1">
    <source>
        <dbReference type="EMBL" id="XBV87439.1"/>
    </source>
</evidence>
<dbReference type="AlphaFoldDB" id="A0AAU7UGM0"/>
<accession>A0AAU7UGM0</accession>